<dbReference type="SUPFAM" id="SSF48371">
    <property type="entry name" value="ARM repeat"/>
    <property type="match status" value="2"/>
</dbReference>
<organism evidence="8 9">
    <name type="scientific">Botryobasidium botryosum (strain FD-172 SS1)</name>
    <dbReference type="NCBI Taxonomy" id="930990"/>
    <lineage>
        <taxon>Eukaryota</taxon>
        <taxon>Fungi</taxon>
        <taxon>Dikarya</taxon>
        <taxon>Basidiomycota</taxon>
        <taxon>Agaricomycotina</taxon>
        <taxon>Agaricomycetes</taxon>
        <taxon>Cantharellales</taxon>
        <taxon>Botryobasidiaceae</taxon>
        <taxon>Botryobasidium</taxon>
    </lineage>
</organism>
<dbReference type="PANTHER" id="PTHR10663:SF333">
    <property type="entry name" value="PROTEIN MON2 HOMOLOG"/>
    <property type="match status" value="1"/>
</dbReference>
<dbReference type="HOGENOM" id="CLU_001169_1_0_1"/>
<feature type="compositionally biased region" description="Low complexity" evidence="4">
    <location>
        <begin position="982"/>
        <end position="991"/>
    </location>
</feature>
<dbReference type="Pfam" id="PF16213">
    <property type="entry name" value="DCB"/>
    <property type="match status" value="1"/>
</dbReference>
<name>A0A067LZ43_BOTB1</name>
<feature type="domain" description="Mon2/Sec7/BIG1-like HUS" evidence="5">
    <location>
        <begin position="208"/>
        <end position="373"/>
    </location>
</feature>
<evidence type="ECO:0000259" key="7">
    <source>
        <dbReference type="Pfam" id="PF16213"/>
    </source>
</evidence>
<dbReference type="FunCoup" id="A0A067LZ43">
    <property type="interactions" value="510"/>
</dbReference>
<protein>
    <recommendedName>
        <fullName evidence="10">Protein MON2 homolog</fullName>
    </recommendedName>
</protein>
<sequence>MSSLAFLVTELQSLASETRRKHPEVREAAEKSLTILRASPEQATANLARDGPQSDDLLRPVFMGCATKNAKVVAISLGSLQRLIALKAVPLSAVPLIINTMGELISQGVDIQLRILQTLLSLLTNFPQVHGDLLGDALLLCFRLQESRIAVVSSTAAATLRQLVMFVFDKIADVDPGNQVAADEGNEVAGGGQIELPDGTIVTLHPSVHDAFSVFEDLCLLANNEHPNFLRLDALPKTFALELIESVLTNYHALFRKRTELLLLLQHHLCPLLLKALSERPLFPLTLRSTRVVFLLLKQFLQELVTEAEVFLMLLIRVIAGDSDSGSMDASGYGRPHWMRVLAMEIIRGLCGDPELIRCLWNHFDAQESGSKVFTALIAALNRTASEKPGALGVGAQMYGVGVAPSHSDGATGGSAYGLDVGAMAGMVAHAASATVSGVVGMMGNEAGLSLEGSAMKLQCIDQLDKAESPIIPDSYIYLLVLQCLVSLSEGFAALTLPLYTSIVIQRPRNAGDAVVRAPAALDITSLPENEMTTKQLKTVHDMVDNGWPGLLASLSFFISTNLSEDLFADVLGSIQNLTNVSGALGLFTPRDAFLQSLSKLAVPSRVVSGLENYVEPATPRSPGVLSAENLGLSSLAGSGQPPGLSERNLACLKALISIALFLAGSLGPSWFNVLEALQNADYVLFQKGSRTGHVGKRMGSISGPMGHMTNARSTSVSQQSAMPPAPQNQPLRHPLLTDLDLESIQVAMNRLFDASKGLEDQAYKYFVAALCRLSAEMIGMQSSDQLQMTESAEELSPTLLSPSPIASSKAAAHRRRASGIYLSRTMRSGDYGIGKLGVVSLLNIHRLIYRDPDIAWNAVTSHLLFVIRGAFVPPSIRIQAAEILNEILVVVPRNLTSAGELQAPAQRRVLEVLSQQVSAGATEDNPATVLEIRRMGLETLHQILQFSGHTLVVGWEMIFQMLGSVCKSDEAESAPLGSGMSTPVTATSPTRPRPPPLQGAPPKNNLVLVRIAFQSLTLVCDTLDMLSPEHLRLCISTLGQFGRQPDTNIALTAAESLLWGVSDSIQAKRKDEEKEPEYSALWMFLLLELLRLCTDARPDVRNGAIQTLFRTLQLYGATLSLQTWDECVWRIIFPLLDSLSIAAHLMPPPAVDASESQSSFATHSSPSQAWGDTKILALQSVGSVFHDFLVSKVMHLDSFDQAWDSFLNHVTNTFLQDPRSVSSAALRCLDKTLRASKQAEGDMQPAVEAAWERVWVAFDEMGKALVRAEPQSPREDGTGAPFTQESLQAFVDAIRTTYSLSGSAWDLNRLRRLLEILKGVMTYPSSPDYRPDVDGLTPVQSVVMDAINDIDLAVPGSPSLILRDISEYATLAFSASFELQSTKAPAPGSETRRRVERITYIALAKKTMPLLVQLYLRFESHLDIYTDGTLEQVLAAYSIPLKLKYDCPAPSKFGDDQPLWKTATTSFLHIMKHCAHKIKDLGDLIPGERVEGIWRQVLEAFRGALLADCAVAESFPLHVQEAEEKFDLSLIATLEIDVILHLGDARVPDHLVVLLAKTLENASHLHQEPDSTPMPTGSISSQKETHFGAHHDTEQIGFGTTGLGSLLPRERFAYWCFDLLFLICSNVASDNEAARRRIASLCLPRLLNRCHVVLSSYLASASLRGNAPFPRAQEEELLYVLRKLLDLQLWQGSLWAAFSDNPSKHCVEPPSIDPSLPASALIADAVERSPKAHLFHFYGILCDIASFPQKTPSAWVIPDNPQRNMGKLTRPESRKASGDFPVGLVGADRPDGETAEAVELDARHLAKTCLREIGKEIGA</sequence>
<keyword evidence="3" id="KW-0653">Protein transport</keyword>
<dbReference type="OrthoDB" id="294853at2759"/>
<dbReference type="Pfam" id="PF12783">
    <property type="entry name" value="Sec7-like_HUS"/>
    <property type="match status" value="1"/>
</dbReference>
<dbReference type="InParanoid" id="A0A067LZ43"/>
<feature type="domain" description="Mon2 C-terminal" evidence="6">
    <location>
        <begin position="1398"/>
        <end position="1685"/>
    </location>
</feature>
<reference evidence="9" key="1">
    <citation type="journal article" date="2014" name="Proc. Natl. Acad. Sci. U.S.A.">
        <title>Extensive sampling of basidiomycete genomes demonstrates inadequacy of the white-rot/brown-rot paradigm for wood decay fungi.</title>
        <authorList>
            <person name="Riley R."/>
            <person name="Salamov A.A."/>
            <person name="Brown D.W."/>
            <person name="Nagy L.G."/>
            <person name="Floudas D."/>
            <person name="Held B.W."/>
            <person name="Levasseur A."/>
            <person name="Lombard V."/>
            <person name="Morin E."/>
            <person name="Otillar R."/>
            <person name="Lindquist E.A."/>
            <person name="Sun H."/>
            <person name="LaButti K.M."/>
            <person name="Schmutz J."/>
            <person name="Jabbour D."/>
            <person name="Luo H."/>
            <person name="Baker S.E."/>
            <person name="Pisabarro A.G."/>
            <person name="Walton J.D."/>
            <person name="Blanchette R.A."/>
            <person name="Henrissat B."/>
            <person name="Martin F."/>
            <person name="Cullen D."/>
            <person name="Hibbett D.S."/>
            <person name="Grigoriev I.V."/>
        </authorList>
    </citation>
    <scope>NUCLEOTIDE SEQUENCE [LARGE SCALE GENOMIC DNA]</scope>
    <source>
        <strain evidence="9">FD-172 SS1</strain>
    </source>
</reference>
<evidence type="ECO:0000256" key="1">
    <source>
        <dbReference type="ARBA" id="ARBA00008144"/>
    </source>
</evidence>
<evidence type="ECO:0000256" key="4">
    <source>
        <dbReference type="SAM" id="MobiDB-lite"/>
    </source>
</evidence>
<dbReference type="InterPro" id="IPR032817">
    <property type="entry name" value="Mon2_C"/>
</dbReference>
<dbReference type="GO" id="GO:0005794">
    <property type="term" value="C:Golgi apparatus"/>
    <property type="evidence" value="ECO:0007669"/>
    <property type="project" value="UniProtKB-ARBA"/>
</dbReference>
<comment type="similarity">
    <text evidence="1">Belongs to the MON2 family.</text>
</comment>
<evidence type="ECO:0000256" key="3">
    <source>
        <dbReference type="ARBA" id="ARBA00022927"/>
    </source>
</evidence>
<proteinExistence type="inferred from homology"/>
<dbReference type="InterPro" id="IPR032629">
    <property type="entry name" value="DCB_dom"/>
</dbReference>
<dbReference type="InterPro" id="IPR016024">
    <property type="entry name" value="ARM-type_fold"/>
</dbReference>
<feature type="domain" description="Mon2 C-terminal" evidence="6">
    <location>
        <begin position="1075"/>
        <end position="1243"/>
    </location>
</feature>
<feature type="domain" description="Mon2/Sec7/BIG1-like dimerisation and cyclophilin-binding" evidence="7">
    <location>
        <begin position="4"/>
        <end position="172"/>
    </location>
</feature>
<dbReference type="GO" id="GO:0015031">
    <property type="term" value="P:protein transport"/>
    <property type="evidence" value="ECO:0007669"/>
    <property type="project" value="UniProtKB-KW"/>
</dbReference>
<evidence type="ECO:0008006" key="10">
    <source>
        <dbReference type="Google" id="ProtNLM"/>
    </source>
</evidence>
<dbReference type="STRING" id="930990.A0A067LZ43"/>
<dbReference type="Pfam" id="PF16206">
    <property type="entry name" value="Mon2_C"/>
    <property type="match status" value="2"/>
</dbReference>
<evidence type="ECO:0000259" key="5">
    <source>
        <dbReference type="Pfam" id="PF12783"/>
    </source>
</evidence>
<evidence type="ECO:0000259" key="6">
    <source>
        <dbReference type="Pfam" id="PF16206"/>
    </source>
</evidence>
<feature type="region of interest" description="Disordered" evidence="4">
    <location>
        <begin position="973"/>
        <end position="1002"/>
    </location>
</feature>
<evidence type="ECO:0000256" key="2">
    <source>
        <dbReference type="ARBA" id="ARBA00022448"/>
    </source>
</evidence>
<gene>
    <name evidence="8" type="ORF">BOTBODRAFT_37694</name>
</gene>
<evidence type="ECO:0000313" key="9">
    <source>
        <dbReference type="Proteomes" id="UP000027195"/>
    </source>
</evidence>
<feature type="region of interest" description="Disordered" evidence="4">
    <location>
        <begin position="1760"/>
        <end position="1782"/>
    </location>
</feature>
<keyword evidence="2" id="KW-0813">Transport</keyword>
<evidence type="ECO:0000313" key="8">
    <source>
        <dbReference type="EMBL" id="KDQ08698.1"/>
    </source>
</evidence>
<dbReference type="Proteomes" id="UP000027195">
    <property type="component" value="Unassembled WGS sequence"/>
</dbReference>
<keyword evidence="9" id="KW-1185">Reference proteome</keyword>
<dbReference type="PANTHER" id="PTHR10663">
    <property type="entry name" value="GUANYL-NUCLEOTIDE EXCHANGE FACTOR"/>
    <property type="match status" value="1"/>
</dbReference>
<dbReference type="InterPro" id="IPR032691">
    <property type="entry name" value="Mon2/Sec7/BIG1-like_HUS"/>
</dbReference>
<dbReference type="EMBL" id="KL198087">
    <property type="protein sequence ID" value="KDQ08698.1"/>
    <property type="molecule type" value="Genomic_DNA"/>
</dbReference>
<accession>A0A067LZ43</accession>